<comment type="caution">
    <text evidence="6">The sequence shown here is derived from an EMBL/GenBank/DDBJ whole genome shotgun (WGS) entry which is preliminary data.</text>
</comment>
<accession>A0A2P7QWJ9</accession>
<comment type="similarity">
    <text evidence="4">Belongs to the GbsR family.</text>
</comment>
<proteinExistence type="inferred from homology"/>
<evidence type="ECO:0000256" key="2">
    <source>
        <dbReference type="ARBA" id="ARBA00023125"/>
    </source>
</evidence>
<dbReference type="EMBL" id="PXYI01000002">
    <property type="protein sequence ID" value="PSJ42331.1"/>
    <property type="molecule type" value="Genomic_DNA"/>
</dbReference>
<reference evidence="6 7" key="1">
    <citation type="submission" date="2018-03" db="EMBL/GenBank/DDBJ databases">
        <title>The draft genome of Sphingosinicella sp. GL-C-18.</title>
        <authorList>
            <person name="Liu L."/>
            <person name="Li L."/>
            <person name="Liang L."/>
            <person name="Zhang X."/>
            <person name="Wang T."/>
        </authorList>
    </citation>
    <scope>NUCLEOTIDE SEQUENCE [LARGE SCALE GENOMIC DNA]</scope>
    <source>
        <strain evidence="6 7">GL-C-18</strain>
    </source>
</reference>
<dbReference type="CDD" id="cd00090">
    <property type="entry name" value="HTH_ARSR"/>
    <property type="match status" value="1"/>
</dbReference>
<evidence type="ECO:0000313" key="6">
    <source>
        <dbReference type="EMBL" id="PSJ42331.1"/>
    </source>
</evidence>
<keyword evidence="2 4" id="KW-0238">DNA-binding</keyword>
<evidence type="ECO:0000256" key="3">
    <source>
        <dbReference type="ARBA" id="ARBA00023163"/>
    </source>
</evidence>
<dbReference type="AlphaFoldDB" id="A0A2P7QWJ9"/>
<keyword evidence="1 4" id="KW-0805">Transcription regulation</keyword>
<dbReference type="InterPro" id="IPR036388">
    <property type="entry name" value="WH-like_DNA-bd_sf"/>
</dbReference>
<feature type="domain" description="HTH marR-type" evidence="5">
    <location>
        <begin position="30"/>
        <end position="88"/>
    </location>
</feature>
<gene>
    <name evidence="6" type="ORF">C7I55_07690</name>
</gene>
<evidence type="ECO:0000256" key="4">
    <source>
        <dbReference type="PIRNR" id="PIRNR006707"/>
    </source>
</evidence>
<keyword evidence="7" id="KW-1185">Reference proteome</keyword>
<sequence length="194" mass="21266">MTEISVPSRTMPPAVERFVLQWGDMGGQWGVNRSVAQIHALLYLAERPLTAEDIAETLGIARSNVSNSLRELQGWKLIRRVPVLGDRRDHFEAETDLWEMASRIAQGRKEREIDPAAAAIRACRTDAEADAGVSGVARERLAAMDDFVTSLTRWHDQMLGVPAPKLMALIRMGAKVASLVGFGRGKASNDTESG</sequence>
<name>A0A2P7QWJ9_9SPHN</name>
<dbReference type="Gene3D" id="1.10.10.10">
    <property type="entry name" value="Winged helix-like DNA-binding domain superfamily/Winged helix DNA-binding domain"/>
    <property type="match status" value="1"/>
</dbReference>
<dbReference type="PANTHER" id="PTHR38465:SF1">
    <property type="entry name" value="HTH-TYPE TRANSCRIPTIONAL REGULATOR MJ1563-RELATED"/>
    <property type="match status" value="1"/>
</dbReference>
<dbReference type="InterPro" id="IPR026282">
    <property type="entry name" value="MJ1563"/>
</dbReference>
<keyword evidence="3 4" id="KW-0804">Transcription</keyword>
<dbReference type="InterPro" id="IPR052362">
    <property type="entry name" value="HTH-GbsR_regulator"/>
</dbReference>
<dbReference type="GO" id="GO:0003677">
    <property type="term" value="F:DNA binding"/>
    <property type="evidence" value="ECO:0007669"/>
    <property type="project" value="UniProtKB-UniRule"/>
</dbReference>
<protein>
    <recommendedName>
        <fullName evidence="4">HTH-type transcriptional regulator</fullName>
    </recommendedName>
</protein>
<dbReference type="InterPro" id="IPR011991">
    <property type="entry name" value="ArsR-like_HTH"/>
</dbReference>
<evidence type="ECO:0000256" key="1">
    <source>
        <dbReference type="ARBA" id="ARBA00023015"/>
    </source>
</evidence>
<dbReference type="SUPFAM" id="SSF46785">
    <property type="entry name" value="Winged helix' DNA-binding domain"/>
    <property type="match status" value="1"/>
</dbReference>
<evidence type="ECO:0000259" key="5">
    <source>
        <dbReference type="Pfam" id="PF12802"/>
    </source>
</evidence>
<organism evidence="6 7">
    <name type="scientific">Allosphingosinicella deserti</name>
    <dbReference type="NCBI Taxonomy" id="2116704"/>
    <lineage>
        <taxon>Bacteria</taxon>
        <taxon>Pseudomonadati</taxon>
        <taxon>Pseudomonadota</taxon>
        <taxon>Alphaproteobacteria</taxon>
        <taxon>Sphingomonadales</taxon>
        <taxon>Sphingomonadaceae</taxon>
        <taxon>Allosphingosinicella</taxon>
    </lineage>
</organism>
<dbReference type="OrthoDB" id="9792628at2"/>
<dbReference type="PANTHER" id="PTHR38465">
    <property type="entry name" value="HTH-TYPE TRANSCRIPTIONAL REGULATOR MJ1563-RELATED"/>
    <property type="match status" value="1"/>
</dbReference>
<dbReference type="GO" id="GO:0003700">
    <property type="term" value="F:DNA-binding transcription factor activity"/>
    <property type="evidence" value="ECO:0007669"/>
    <property type="project" value="InterPro"/>
</dbReference>
<dbReference type="InterPro" id="IPR000835">
    <property type="entry name" value="HTH_MarR-typ"/>
</dbReference>
<dbReference type="Proteomes" id="UP000241167">
    <property type="component" value="Unassembled WGS sequence"/>
</dbReference>
<dbReference type="InterPro" id="IPR036390">
    <property type="entry name" value="WH_DNA-bd_sf"/>
</dbReference>
<dbReference type="PIRSF" id="PIRSF006707">
    <property type="entry name" value="MJ1563"/>
    <property type="match status" value="1"/>
</dbReference>
<dbReference type="Pfam" id="PF12802">
    <property type="entry name" value="MarR_2"/>
    <property type="match status" value="1"/>
</dbReference>
<evidence type="ECO:0000313" key="7">
    <source>
        <dbReference type="Proteomes" id="UP000241167"/>
    </source>
</evidence>